<evidence type="ECO:0000313" key="2">
    <source>
        <dbReference type="EMBL" id="SBS87995.1"/>
    </source>
</evidence>
<evidence type="ECO:0008006" key="6">
    <source>
        <dbReference type="Google" id="ProtNLM"/>
    </source>
</evidence>
<dbReference type="Proteomes" id="UP000078560">
    <property type="component" value="Unassembled WGS sequence"/>
</dbReference>
<dbReference type="EMBL" id="FLQU01000605">
    <property type="protein sequence ID" value="SBS87995.1"/>
    <property type="molecule type" value="Genomic_DNA"/>
</dbReference>
<proteinExistence type="predicted"/>
<dbReference type="VEuPathDB" id="PlasmoDB:PocGH01_14014300"/>
<name>A0A1A8WY70_PLAOA</name>
<keyword evidence="1" id="KW-0732">Signal</keyword>
<reference evidence="4 5" key="2">
    <citation type="submission" date="2016-05" db="EMBL/GenBank/DDBJ databases">
        <authorList>
            <person name="Naeem Raeece"/>
        </authorList>
    </citation>
    <scope>NUCLEOTIDE SEQUENCE [LARGE SCALE GENOMIC DNA]</scope>
</reference>
<gene>
    <name evidence="3" type="ORF">POVCU1_042000</name>
    <name evidence="2" type="ORF">POVCU2_0045730</name>
</gene>
<evidence type="ECO:0000256" key="1">
    <source>
        <dbReference type="SAM" id="SignalP"/>
    </source>
</evidence>
<dbReference type="Gene3D" id="3.40.50.1820">
    <property type="entry name" value="alpha/beta hydrolase"/>
    <property type="match status" value="1"/>
</dbReference>
<feature type="signal peptide" evidence="1">
    <location>
        <begin position="1"/>
        <end position="20"/>
    </location>
</feature>
<organism evidence="3 4">
    <name type="scientific">Plasmodium ovale curtisi</name>
    <dbReference type="NCBI Taxonomy" id="864141"/>
    <lineage>
        <taxon>Eukaryota</taxon>
        <taxon>Sar</taxon>
        <taxon>Alveolata</taxon>
        <taxon>Apicomplexa</taxon>
        <taxon>Aconoidasida</taxon>
        <taxon>Haemosporida</taxon>
        <taxon>Plasmodiidae</taxon>
        <taxon>Plasmodium</taxon>
        <taxon>Plasmodium (Plasmodium)</taxon>
    </lineage>
</organism>
<evidence type="ECO:0000313" key="3">
    <source>
        <dbReference type="EMBL" id="SBS97913.1"/>
    </source>
</evidence>
<dbReference type="InterPro" id="IPR029058">
    <property type="entry name" value="AB_hydrolase_fold"/>
</dbReference>
<dbReference type="Proteomes" id="UP000078546">
    <property type="component" value="Unassembled WGS sequence"/>
</dbReference>
<feature type="chain" id="PRO_5015059731" description="Alpha/beta hydrolase" evidence="1">
    <location>
        <begin position="21"/>
        <end position="476"/>
    </location>
</feature>
<evidence type="ECO:0000313" key="4">
    <source>
        <dbReference type="Proteomes" id="UP000078546"/>
    </source>
</evidence>
<accession>A0A1A8WY70</accession>
<dbReference type="AlphaFoldDB" id="A0A1A8WY70"/>
<protein>
    <recommendedName>
        <fullName evidence="6">Alpha/beta hydrolase</fullName>
    </recommendedName>
</protein>
<reference evidence="3" key="1">
    <citation type="submission" date="2016-05" db="EMBL/GenBank/DDBJ databases">
        <authorList>
            <person name="Lavstsen T."/>
            <person name="Jespersen J.S."/>
        </authorList>
    </citation>
    <scope>NUCLEOTIDE SEQUENCE [LARGE SCALE GENOMIC DNA]</scope>
</reference>
<dbReference type="EMBL" id="FLQV01000766">
    <property type="protein sequence ID" value="SBS97913.1"/>
    <property type="molecule type" value="Genomic_DNA"/>
</dbReference>
<sequence length="476" mass="56598">MKLSLIIFCVVILFFKENLGVKIYTNDSAIFDINKVLKRKLSVIYRKGNKLNNYFFSYIEKNGKKNKCYKYIQEALYDSNTQIMKNEIFKCLNTSKDILHKTFHDVINKLFLYIKNVFLKKYFIFFLLYLININCDNLVSQINDPYVLNNYNLRENASPSMYNLKYEDVEIPNSNSIKGWLIKANKKSNKLFLLLHGYNSNRQACLFFLNILKKLNVHQDTNIFIPDMKNFNEKGVDDIYNILKYFKEKMGLNDVNVYTQSSTNLLVLLLSKHYKNKVVSKSKQKFINNIIPYNSEKKNEDDDIIYIDKYIFDSPILNLHRTINIHFNLNDIQKKINEEKMNSNYNVNNIYDRKTVLSYFISFFMWLLNNQLKGHLYDFDFNKLINENNINPSNIYILHAFNDNISLLNILSQEVKENRLLSLKNIYIFKNGKHANIYESSQKEYNLIIKRILKGFNVLDFLYYIPMRSKMGSLSF</sequence>
<dbReference type="SUPFAM" id="SSF53474">
    <property type="entry name" value="alpha/beta-Hydrolases"/>
    <property type="match status" value="1"/>
</dbReference>
<evidence type="ECO:0000313" key="5">
    <source>
        <dbReference type="Proteomes" id="UP000078560"/>
    </source>
</evidence>